<feature type="binding site" evidence="11">
    <location>
        <begin position="11"/>
        <end position="14"/>
    </location>
    <ligand>
        <name>NADP(+)</name>
        <dbReference type="ChEBI" id="CHEBI:58349"/>
    </ligand>
</feature>
<evidence type="ECO:0000256" key="9">
    <source>
        <dbReference type="ARBA" id="ARBA00023160"/>
    </source>
</evidence>
<dbReference type="PRINTS" id="PR00080">
    <property type="entry name" value="SDRFAMILY"/>
</dbReference>
<protein>
    <recommendedName>
        <fullName evidence="3 12">3-oxoacyl-[acyl-carrier-protein] reductase</fullName>
        <ecNumber evidence="3 12">1.1.1.100</ecNumber>
    </recommendedName>
</protein>
<comment type="subunit">
    <text evidence="12">Homotetramer.</text>
</comment>
<feature type="active site" description="Proton acceptor" evidence="10">
    <location>
        <position position="154"/>
    </location>
</feature>
<dbReference type="GO" id="GO:0051287">
    <property type="term" value="F:NAD binding"/>
    <property type="evidence" value="ECO:0007669"/>
    <property type="project" value="UniProtKB-UniRule"/>
</dbReference>
<dbReference type="NCBIfam" id="NF009464">
    <property type="entry name" value="PRK12824.1"/>
    <property type="match status" value="1"/>
</dbReference>
<dbReference type="InterPro" id="IPR020904">
    <property type="entry name" value="Sc_DH/Rdtase_CS"/>
</dbReference>
<comment type="catalytic activity">
    <reaction evidence="12">
        <text>a (3R)-hydroxyacyl-[ACP] + NADP(+) = a 3-oxoacyl-[ACP] + NADPH + H(+)</text>
        <dbReference type="Rhea" id="RHEA:17397"/>
        <dbReference type="Rhea" id="RHEA-COMP:9916"/>
        <dbReference type="Rhea" id="RHEA-COMP:9945"/>
        <dbReference type="ChEBI" id="CHEBI:15378"/>
        <dbReference type="ChEBI" id="CHEBI:57783"/>
        <dbReference type="ChEBI" id="CHEBI:58349"/>
        <dbReference type="ChEBI" id="CHEBI:78776"/>
        <dbReference type="ChEBI" id="CHEBI:78827"/>
        <dbReference type="EC" id="1.1.1.100"/>
    </reaction>
</comment>
<evidence type="ECO:0000313" key="15">
    <source>
        <dbReference type="Proteomes" id="UP000276223"/>
    </source>
</evidence>
<dbReference type="RefSeq" id="WP_123290986.1">
    <property type="nucleotide sequence ID" value="NZ_RJVA01000014.1"/>
</dbReference>
<evidence type="ECO:0000256" key="1">
    <source>
        <dbReference type="ARBA" id="ARBA00005194"/>
    </source>
</evidence>
<dbReference type="AlphaFoldDB" id="A0A3N1UU44"/>
<proteinExistence type="inferred from homology"/>
<comment type="function">
    <text evidence="12">Catalyzes the NADPH-dependent reduction of beta-ketoacyl-ACP substrates to beta-hydroxyacyl-ACP products, the first reductive step in the elongation cycle of fatty acid biosynthesis.</text>
</comment>
<dbReference type="UniPathway" id="UPA00094"/>
<sequence length="247" mass="26027">MAQAKVVVVTGASRGIGRAVALAFAEPGTTVVVNYRSGREAAEETGRAITERGAQAVLSPFDVADPEAVKAAFKNLTDTLGRLDVLVNNAGITRDNIFPRLKESDWDEVLNVNLKGVFLCCQAAMRPMLKQRYGRIINITSVVGFTGNAGQCNYAAAKAGIVGLTRSLAREVVSRNITVNAVAPGYIETEMTQALGEEARQALLSQIPAGRTGSPEEVAAAVRFLASDAAGYITGQVLHVNGGMFMG</sequence>
<dbReference type="NCBIfam" id="TIGR01830">
    <property type="entry name" value="3oxo_ACP_reduc"/>
    <property type="match status" value="1"/>
</dbReference>
<dbReference type="InterPro" id="IPR036291">
    <property type="entry name" value="NAD(P)-bd_dom_sf"/>
</dbReference>
<dbReference type="OrthoDB" id="9804774at2"/>
<dbReference type="PROSITE" id="PS00061">
    <property type="entry name" value="ADH_SHORT"/>
    <property type="match status" value="1"/>
</dbReference>
<keyword evidence="6 11" id="KW-0521">NADP</keyword>
<dbReference type="NCBIfam" id="NF004199">
    <property type="entry name" value="PRK05653.1-4"/>
    <property type="match status" value="1"/>
</dbReference>
<evidence type="ECO:0000256" key="7">
    <source>
        <dbReference type="ARBA" id="ARBA00023002"/>
    </source>
</evidence>
<evidence type="ECO:0000313" key="14">
    <source>
        <dbReference type="EMBL" id="ROQ90636.1"/>
    </source>
</evidence>
<gene>
    <name evidence="14" type="ORF">EDC27_2517</name>
</gene>
<evidence type="ECO:0000256" key="6">
    <source>
        <dbReference type="ARBA" id="ARBA00022857"/>
    </source>
</evidence>
<evidence type="ECO:0000256" key="12">
    <source>
        <dbReference type="RuleBase" id="RU366074"/>
    </source>
</evidence>
<comment type="caution">
    <text evidence="14">The sequence shown here is derived from an EMBL/GenBank/DDBJ whole genome shotgun (WGS) entry which is preliminary data.</text>
</comment>
<dbReference type="PRINTS" id="PR00081">
    <property type="entry name" value="GDHRDH"/>
</dbReference>
<dbReference type="InterPro" id="IPR011284">
    <property type="entry name" value="3oxo_ACP_reduc"/>
</dbReference>
<dbReference type="InterPro" id="IPR057326">
    <property type="entry name" value="KR_dom"/>
</dbReference>
<keyword evidence="4 12" id="KW-0444">Lipid biosynthesis</keyword>
<dbReference type="GO" id="GO:0030497">
    <property type="term" value="P:fatty acid elongation"/>
    <property type="evidence" value="ECO:0007669"/>
    <property type="project" value="UniProtKB-ARBA"/>
</dbReference>
<dbReference type="EMBL" id="RJVA01000014">
    <property type="protein sequence ID" value="ROQ90636.1"/>
    <property type="molecule type" value="Genomic_DNA"/>
</dbReference>
<accession>A0A3N1UU44</accession>
<comment type="pathway">
    <text evidence="1 12">Lipid metabolism; fatty acid biosynthesis.</text>
</comment>
<dbReference type="Gene3D" id="3.40.50.720">
    <property type="entry name" value="NAD(P)-binding Rossmann-like Domain"/>
    <property type="match status" value="1"/>
</dbReference>
<feature type="binding site" evidence="11">
    <location>
        <position position="89"/>
    </location>
    <ligand>
        <name>NADP(+)</name>
        <dbReference type="ChEBI" id="CHEBI:58349"/>
    </ligand>
</feature>
<keyword evidence="5 12" id="KW-0276">Fatty acid metabolism</keyword>
<keyword evidence="9 12" id="KW-0275">Fatty acid biosynthesis</keyword>
<evidence type="ECO:0000259" key="13">
    <source>
        <dbReference type="SMART" id="SM00822"/>
    </source>
</evidence>
<dbReference type="NCBIfam" id="NF004200">
    <property type="entry name" value="PRK05653.1-5"/>
    <property type="match status" value="1"/>
</dbReference>
<keyword evidence="7 12" id="KW-0560">Oxidoreductase</keyword>
<evidence type="ECO:0000256" key="2">
    <source>
        <dbReference type="ARBA" id="ARBA00006484"/>
    </source>
</evidence>
<dbReference type="Proteomes" id="UP000276223">
    <property type="component" value="Unassembled WGS sequence"/>
</dbReference>
<dbReference type="PANTHER" id="PTHR42879">
    <property type="entry name" value="3-OXOACYL-(ACYL-CARRIER-PROTEIN) REDUCTASE"/>
    <property type="match status" value="1"/>
</dbReference>
<feature type="binding site" evidence="11">
    <location>
        <begin position="154"/>
        <end position="158"/>
    </location>
    <ligand>
        <name>NADP(+)</name>
        <dbReference type="ChEBI" id="CHEBI:58349"/>
    </ligand>
</feature>
<name>A0A3N1UU44_9BACT</name>
<evidence type="ECO:0000256" key="11">
    <source>
        <dbReference type="PIRSR" id="PIRSR611284-2"/>
    </source>
</evidence>
<evidence type="ECO:0000256" key="4">
    <source>
        <dbReference type="ARBA" id="ARBA00022516"/>
    </source>
</evidence>
<dbReference type="Pfam" id="PF13561">
    <property type="entry name" value="adh_short_C2"/>
    <property type="match status" value="1"/>
</dbReference>
<dbReference type="PANTHER" id="PTHR42879:SF2">
    <property type="entry name" value="3-OXOACYL-[ACYL-CARRIER-PROTEIN] REDUCTASE FABG"/>
    <property type="match status" value="1"/>
</dbReference>
<feature type="domain" description="Ketoreductase" evidence="13">
    <location>
        <begin position="5"/>
        <end position="185"/>
    </location>
</feature>
<dbReference type="CDD" id="cd05333">
    <property type="entry name" value="BKR_SDR_c"/>
    <property type="match status" value="1"/>
</dbReference>
<dbReference type="SMART" id="SM00822">
    <property type="entry name" value="PKS_KR"/>
    <property type="match status" value="1"/>
</dbReference>
<evidence type="ECO:0000256" key="5">
    <source>
        <dbReference type="ARBA" id="ARBA00022832"/>
    </source>
</evidence>
<evidence type="ECO:0000256" key="8">
    <source>
        <dbReference type="ARBA" id="ARBA00023098"/>
    </source>
</evidence>
<dbReference type="FunFam" id="3.40.50.720:FF:000037">
    <property type="entry name" value="3-oxoacyl-[acyl-carrier-protein] reductase FabG"/>
    <property type="match status" value="1"/>
</dbReference>
<dbReference type="EC" id="1.1.1.100" evidence="3 12"/>
<reference evidence="14 15" key="1">
    <citation type="submission" date="2018-11" db="EMBL/GenBank/DDBJ databases">
        <title>Genomic Encyclopedia of Type Strains, Phase IV (KMG-IV): sequencing the most valuable type-strain genomes for metagenomic binning, comparative biology and taxonomic classification.</title>
        <authorList>
            <person name="Goeker M."/>
        </authorList>
    </citation>
    <scope>NUCLEOTIDE SEQUENCE [LARGE SCALE GENOMIC DNA]</scope>
    <source>
        <strain evidence="14 15">DSM 22027</strain>
    </source>
</reference>
<keyword evidence="8 12" id="KW-0443">Lipid metabolism</keyword>
<feature type="binding site" evidence="11">
    <location>
        <position position="187"/>
    </location>
    <ligand>
        <name>NADP(+)</name>
        <dbReference type="ChEBI" id="CHEBI:58349"/>
    </ligand>
</feature>
<dbReference type="GO" id="GO:0004316">
    <property type="term" value="F:3-oxoacyl-[acyl-carrier-protein] reductase (NADPH) activity"/>
    <property type="evidence" value="ECO:0007669"/>
    <property type="project" value="UniProtKB-UniRule"/>
</dbReference>
<organism evidence="14 15">
    <name type="scientific">Desulfosoma caldarium</name>
    <dbReference type="NCBI Taxonomy" id="610254"/>
    <lineage>
        <taxon>Bacteria</taxon>
        <taxon>Pseudomonadati</taxon>
        <taxon>Thermodesulfobacteriota</taxon>
        <taxon>Syntrophobacteria</taxon>
        <taxon>Syntrophobacterales</taxon>
        <taxon>Syntrophobacteraceae</taxon>
        <taxon>Desulfosoma</taxon>
    </lineage>
</organism>
<evidence type="ECO:0000256" key="10">
    <source>
        <dbReference type="PIRSR" id="PIRSR611284-1"/>
    </source>
</evidence>
<dbReference type="NCBIfam" id="NF009466">
    <property type="entry name" value="PRK12826.1-2"/>
    <property type="match status" value="1"/>
</dbReference>
<dbReference type="NCBIfam" id="NF005559">
    <property type="entry name" value="PRK07231.1"/>
    <property type="match status" value="1"/>
</dbReference>
<dbReference type="InterPro" id="IPR050259">
    <property type="entry name" value="SDR"/>
</dbReference>
<keyword evidence="15" id="KW-1185">Reference proteome</keyword>
<dbReference type="SUPFAM" id="SSF51735">
    <property type="entry name" value="NAD(P)-binding Rossmann-fold domains"/>
    <property type="match status" value="1"/>
</dbReference>
<dbReference type="InterPro" id="IPR002347">
    <property type="entry name" value="SDR_fam"/>
</dbReference>
<evidence type="ECO:0000256" key="3">
    <source>
        <dbReference type="ARBA" id="ARBA00012948"/>
    </source>
</evidence>
<comment type="similarity">
    <text evidence="2 12">Belongs to the short-chain dehydrogenases/reductases (SDR) family.</text>
</comment>